<dbReference type="Proteomes" id="UP000612746">
    <property type="component" value="Unassembled WGS sequence"/>
</dbReference>
<feature type="region of interest" description="Disordered" evidence="8">
    <location>
        <begin position="460"/>
        <end position="519"/>
    </location>
</feature>
<evidence type="ECO:0000256" key="8">
    <source>
        <dbReference type="SAM" id="MobiDB-lite"/>
    </source>
</evidence>
<feature type="region of interest" description="Disordered" evidence="8">
    <location>
        <begin position="85"/>
        <end position="110"/>
    </location>
</feature>
<comment type="caution">
    <text evidence="10">The sequence shown here is derived from an EMBL/GenBank/DDBJ whole genome shotgun (WGS) entry which is preliminary data.</text>
</comment>
<dbReference type="Pfam" id="PF00069">
    <property type="entry name" value="Pkinase"/>
    <property type="match status" value="1"/>
</dbReference>
<feature type="domain" description="Protein kinase" evidence="9">
    <location>
        <begin position="56"/>
        <end position="315"/>
    </location>
</feature>
<name>A0A8H7PHJ4_9FUNG</name>
<keyword evidence="3" id="KW-0808">Transferase</keyword>
<evidence type="ECO:0000256" key="2">
    <source>
        <dbReference type="ARBA" id="ARBA00022527"/>
    </source>
</evidence>
<evidence type="ECO:0000256" key="5">
    <source>
        <dbReference type="ARBA" id="ARBA00022777"/>
    </source>
</evidence>
<dbReference type="SUPFAM" id="SSF56112">
    <property type="entry name" value="Protein kinase-like (PK-like)"/>
    <property type="match status" value="1"/>
</dbReference>
<feature type="compositionally biased region" description="Basic and acidic residues" evidence="8">
    <location>
        <begin position="536"/>
        <end position="545"/>
    </location>
</feature>
<feature type="compositionally biased region" description="Polar residues" evidence="8">
    <location>
        <begin position="613"/>
        <end position="627"/>
    </location>
</feature>
<feature type="compositionally biased region" description="Polar residues" evidence="8">
    <location>
        <begin position="509"/>
        <end position="518"/>
    </location>
</feature>
<feature type="binding site" evidence="7">
    <location>
        <position position="85"/>
    </location>
    <ligand>
        <name>ATP</name>
        <dbReference type="ChEBI" id="CHEBI:30616"/>
    </ligand>
</feature>
<dbReference type="FunFam" id="1.10.510.10:FF:000571">
    <property type="entry name" value="Maternal embryonic leucine zipper kinase"/>
    <property type="match status" value="1"/>
</dbReference>
<dbReference type="InterPro" id="IPR017441">
    <property type="entry name" value="Protein_kinase_ATP_BS"/>
</dbReference>
<feature type="compositionally biased region" description="Basic and acidic residues" evidence="8">
    <location>
        <begin position="95"/>
        <end position="110"/>
    </location>
</feature>
<dbReference type="GO" id="GO:0000226">
    <property type="term" value="P:microtubule cytoskeleton organization"/>
    <property type="evidence" value="ECO:0007669"/>
    <property type="project" value="TreeGrafter"/>
</dbReference>
<dbReference type="PROSITE" id="PS00107">
    <property type="entry name" value="PROTEIN_KINASE_ATP"/>
    <property type="match status" value="1"/>
</dbReference>
<keyword evidence="5" id="KW-0418">Kinase</keyword>
<reference evidence="10" key="1">
    <citation type="submission" date="2020-12" db="EMBL/GenBank/DDBJ databases">
        <title>Metabolic potential, ecology and presence of endohyphal bacteria is reflected in genomic diversity of Mucoromycotina.</title>
        <authorList>
            <person name="Muszewska A."/>
            <person name="Okrasinska A."/>
            <person name="Steczkiewicz K."/>
            <person name="Drgas O."/>
            <person name="Orlowska M."/>
            <person name="Perlinska-Lenart U."/>
            <person name="Aleksandrzak-Piekarczyk T."/>
            <person name="Szatraj K."/>
            <person name="Zielenkiewicz U."/>
            <person name="Pilsyk S."/>
            <person name="Malc E."/>
            <person name="Mieczkowski P."/>
            <person name="Kruszewska J.S."/>
            <person name="Biernat P."/>
            <person name="Pawlowska J."/>
        </authorList>
    </citation>
    <scope>NUCLEOTIDE SEQUENCE</scope>
    <source>
        <strain evidence="10">WA0000051536</strain>
    </source>
</reference>
<feature type="region of interest" description="Disordered" evidence="8">
    <location>
        <begin position="794"/>
        <end position="826"/>
    </location>
</feature>
<evidence type="ECO:0000313" key="11">
    <source>
        <dbReference type="Proteomes" id="UP000612746"/>
    </source>
</evidence>
<evidence type="ECO:0000256" key="4">
    <source>
        <dbReference type="ARBA" id="ARBA00022741"/>
    </source>
</evidence>
<dbReference type="GO" id="GO:0005737">
    <property type="term" value="C:cytoplasm"/>
    <property type="evidence" value="ECO:0007669"/>
    <property type="project" value="TreeGrafter"/>
</dbReference>
<dbReference type="EMBL" id="JAEPRA010000019">
    <property type="protein sequence ID" value="KAG2173371.1"/>
    <property type="molecule type" value="Genomic_DNA"/>
</dbReference>
<evidence type="ECO:0000256" key="3">
    <source>
        <dbReference type="ARBA" id="ARBA00022679"/>
    </source>
</evidence>
<feature type="compositionally biased region" description="Polar residues" evidence="8">
    <location>
        <begin position="28"/>
        <end position="42"/>
    </location>
</feature>
<dbReference type="OrthoDB" id="193931at2759"/>
<feature type="region of interest" description="Disordered" evidence="8">
    <location>
        <begin position="1"/>
        <end position="48"/>
    </location>
</feature>
<evidence type="ECO:0000256" key="6">
    <source>
        <dbReference type="ARBA" id="ARBA00022840"/>
    </source>
</evidence>
<feature type="compositionally biased region" description="Low complexity" evidence="8">
    <location>
        <begin position="628"/>
        <end position="641"/>
    </location>
</feature>
<keyword evidence="11" id="KW-1185">Reference proteome</keyword>
<organism evidence="10 11">
    <name type="scientific">Umbelopsis vinacea</name>
    <dbReference type="NCBI Taxonomy" id="44442"/>
    <lineage>
        <taxon>Eukaryota</taxon>
        <taxon>Fungi</taxon>
        <taxon>Fungi incertae sedis</taxon>
        <taxon>Mucoromycota</taxon>
        <taxon>Mucoromycotina</taxon>
        <taxon>Umbelopsidomycetes</taxon>
        <taxon>Umbelopsidales</taxon>
        <taxon>Umbelopsidaceae</taxon>
        <taxon>Umbelopsis</taxon>
    </lineage>
</organism>
<dbReference type="GO" id="GO:0005524">
    <property type="term" value="F:ATP binding"/>
    <property type="evidence" value="ECO:0007669"/>
    <property type="project" value="UniProtKB-UniRule"/>
</dbReference>
<comment type="similarity">
    <text evidence="1">Belongs to the protein kinase superfamily. CAMK Ser/Thr protein kinase family. NIM1 subfamily.</text>
</comment>
<feature type="compositionally biased region" description="Polar residues" evidence="8">
    <location>
        <begin position="579"/>
        <end position="589"/>
    </location>
</feature>
<sequence length="887" mass="99410">MAATTARPHSVAYSDRRRAASVDFHPSTGETSAKRSASTSQARKSRTKSPEVVGQYILYSTLGQGSMGKVKLARHRKTGQLAAVKILPKMSLNDPNHKSKDPKDTPEHRHRRTEREIAIMLLLNHSNICKLLHWEIHDNSYYIFLEYVDGGQLLDYIIRHGKLKERQARRFGRQILSAIGKALGPVQLTSCLLMADLKIENILLTRDENIKIIDFGLSNLYSPKSMLSTFCGSLYFAAPELLQATKYTGPEVDVWSFGVVLFVLVAGRVPFDDTSMPALHAKIKSGVVDYPDHMSRVVDSKKRATIAQIAAHPWMNKRYEVPITNELPRRSPLAAPVDVHTVEGMHGFGLGDTQDIKDRLESIIATREYQAAATYINRIPETYRMEHIPQQQNRWRLKESPPKKVIVVANDDPLSQPAMYDPLLSIYYLVKERQERNRQELISANEAAVPELSIAENPKPIIINNENSSNEKIFPKEEKKPASSKNSPSNHIKFTASTKVQNGGMVVTPPSSTSTPNNIEKRASKRLSALFQTKRFSKDIREQPSDHSVPSNNASSSDDFSKHIRPIRNSKTPPPSQFPSPTGSLSTPVKRSTFQQNVNSLGRRLTFKAKPSQDASTQPSSVLSNEQTPTRPHTTSPSPNRTESKSPSKSLRLDTRKARNAISGVLSSSKSPKSSRDSTGANGFQLFKLNNNLKGSSKDIKPKQEAFQGLKGLAKNQLFHIAPEELYQHLLKVLEEFNVEISIRDSYEVPCQWRSWKQYLQESAVSVGVANNSSRSSNTLDSLLQRRSSVHNAVAREADGTLSPPSNRKSNSRRLSHTLSESESHPPSNLVFDVIIFSVSWAKRYGIRVQSALTQDEEKYSHLFKKAEQLILNAVEERCRKHQMITI</sequence>
<feature type="compositionally biased region" description="Low complexity" evidence="8">
    <location>
        <begin position="663"/>
        <end position="672"/>
    </location>
</feature>
<dbReference type="GO" id="GO:0035556">
    <property type="term" value="P:intracellular signal transduction"/>
    <property type="evidence" value="ECO:0007669"/>
    <property type="project" value="TreeGrafter"/>
</dbReference>
<feature type="compositionally biased region" description="Polar residues" evidence="8">
    <location>
        <begin position="817"/>
        <end position="826"/>
    </location>
</feature>
<feature type="region of interest" description="Disordered" evidence="8">
    <location>
        <begin position="604"/>
        <end position="683"/>
    </location>
</feature>
<dbReference type="PANTHER" id="PTHR24346:SF82">
    <property type="entry name" value="KP78A-RELATED"/>
    <property type="match status" value="1"/>
</dbReference>
<protein>
    <recommendedName>
        <fullName evidence="9">Protein kinase domain-containing protein</fullName>
    </recommendedName>
</protein>
<keyword evidence="6 7" id="KW-0067">ATP-binding</keyword>
<gene>
    <name evidence="10" type="ORF">INT44_008723</name>
</gene>
<dbReference type="GO" id="GO:0004674">
    <property type="term" value="F:protein serine/threonine kinase activity"/>
    <property type="evidence" value="ECO:0007669"/>
    <property type="project" value="UniProtKB-KW"/>
</dbReference>
<evidence type="ECO:0000256" key="7">
    <source>
        <dbReference type="PROSITE-ProRule" id="PRU10141"/>
    </source>
</evidence>
<feature type="compositionally biased region" description="Basic and acidic residues" evidence="8">
    <location>
        <begin position="642"/>
        <end position="657"/>
    </location>
</feature>
<feature type="region of interest" description="Disordered" evidence="8">
    <location>
        <begin position="536"/>
        <end position="589"/>
    </location>
</feature>
<evidence type="ECO:0000256" key="1">
    <source>
        <dbReference type="ARBA" id="ARBA00010791"/>
    </source>
</evidence>
<dbReference type="Gene3D" id="1.10.510.10">
    <property type="entry name" value="Transferase(Phosphotransferase) domain 1"/>
    <property type="match status" value="1"/>
</dbReference>
<evidence type="ECO:0000259" key="9">
    <source>
        <dbReference type="PROSITE" id="PS50011"/>
    </source>
</evidence>
<dbReference type="PANTHER" id="PTHR24346">
    <property type="entry name" value="MAP/MICROTUBULE AFFINITY-REGULATING KINASE"/>
    <property type="match status" value="1"/>
</dbReference>
<dbReference type="AlphaFoldDB" id="A0A8H7PHJ4"/>
<feature type="compositionally biased region" description="Low complexity" evidence="8">
    <location>
        <begin position="460"/>
        <end position="472"/>
    </location>
</feature>
<proteinExistence type="inferred from homology"/>
<keyword evidence="2" id="KW-0723">Serine/threonine-protein kinase</keyword>
<dbReference type="InterPro" id="IPR011009">
    <property type="entry name" value="Kinase-like_dom_sf"/>
</dbReference>
<keyword evidence="4 7" id="KW-0547">Nucleotide-binding</keyword>
<evidence type="ECO:0000313" key="10">
    <source>
        <dbReference type="EMBL" id="KAG2173371.1"/>
    </source>
</evidence>
<dbReference type="PROSITE" id="PS50011">
    <property type="entry name" value="PROTEIN_KINASE_DOM"/>
    <property type="match status" value="1"/>
</dbReference>
<dbReference type="SMART" id="SM00220">
    <property type="entry name" value="S_TKc"/>
    <property type="match status" value="1"/>
</dbReference>
<dbReference type="InterPro" id="IPR000719">
    <property type="entry name" value="Prot_kinase_dom"/>
</dbReference>
<feature type="compositionally biased region" description="Polar residues" evidence="8">
    <location>
        <begin position="546"/>
        <end position="558"/>
    </location>
</feature>
<accession>A0A8H7PHJ4</accession>